<keyword evidence="1" id="KW-0238">DNA-binding</keyword>
<evidence type="ECO:0000313" key="2">
    <source>
        <dbReference type="EMBL" id="CPV43443.1"/>
    </source>
</evidence>
<gene>
    <name evidence="2" type="ORF">ERS075579_01494</name>
</gene>
<dbReference type="GO" id="GO:0003677">
    <property type="term" value="F:DNA binding"/>
    <property type="evidence" value="ECO:0007669"/>
    <property type="project" value="UniProtKB-UniRule"/>
</dbReference>
<dbReference type="SUPFAM" id="SSF46689">
    <property type="entry name" value="Homeodomain-like"/>
    <property type="match status" value="1"/>
</dbReference>
<dbReference type="Gene3D" id="1.10.357.10">
    <property type="entry name" value="Tetracycline Repressor, domain 2"/>
    <property type="match status" value="1"/>
</dbReference>
<dbReference type="InterPro" id="IPR009057">
    <property type="entry name" value="Homeodomain-like_sf"/>
</dbReference>
<dbReference type="SUPFAM" id="SSF48498">
    <property type="entry name" value="Tetracyclin repressor-like, C-terminal domain"/>
    <property type="match status" value="1"/>
</dbReference>
<accession>A0A0U0YWH8</accession>
<dbReference type="PANTHER" id="PTHR30328">
    <property type="entry name" value="TRANSCRIPTIONAL REPRESSOR"/>
    <property type="match status" value="1"/>
</dbReference>
<dbReference type="PROSITE" id="PS50977">
    <property type="entry name" value="HTH_TETR_2"/>
    <property type="match status" value="1"/>
</dbReference>
<organism evidence="2 3">
    <name type="scientific">Mycobacteroides abscessus</name>
    <dbReference type="NCBI Taxonomy" id="36809"/>
    <lineage>
        <taxon>Bacteria</taxon>
        <taxon>Bacillati</taxon>
        <taxon>Actinomycetota</taxon>
        <taxon>Actinomycetes</taxon>
        <taxon>Mycobacteriales</taxon>
        <taxon>Mycobacteriaceae</taxon>
        <taxon>Mycobacteroides</taxon>
    </lineage>
</organism>
<protein>
    <submittedName>
        <fullName evidence="2">Putative TetR family regulatory protein</fullName>
    </submittedName>
</protein>
<dbReference type="Proteomes" id="UP000045782">
    <property type="component" value="Unassembled WGS sequence"/>
</dbReference>
<dbReference type="Pfam" id="PF00440">
    <property type="entry name" value="TetR_N"/>
    <property type="match status" value="1"/>
</dbReference>
<dbReference type="GO" id="GO:0006355">
    <property type="term" value="P:regulation of DNA-templated transcription"/>
    <property type="evidence" value="ECO:0007669"/>
    <property type="project" value="UniProtKB-ARBA"/>
</dbReference>
<dbReference type="AlphaFoldDB" id="A0A0U0YWH8"/>
<dbReference type="RefSeq" id="WP_005056096.1">
    <property type="nucleotide sequence ID" value="NZ_AP022621.1"/>
</dbReference>
<dbReference type="InterPro" id="IPR041467">
    <property type="entry name" value="Sco4008_C"/>
</dbReference>
<dbReference type="InterPro" id="IPR036271">
    <property type="entry name" value="Tet_transcr_reg_TetR-rel_C_sf"/>
</dbReference>
<dbReference type="EMBL" id="CSWP01000002">
    <property type="protein sequence ID" value="CPV43443.1"/>
    <property type="molecule type" value="Genomic_DNA"/>
</dbReference>
<dbReference type="InterPro" id="IPR050109">
    <property type="entry name" value="HTH-type_TetR-like_transc_reg"/>
</dbReference>
<dbReference type="InterPro" id="IPR001647">
    <property type="entry name" value="HTH_TetR"/>
</dbReference>
<sequence length="199" mass="21087">MVDYLYAHDMPPDASATKKRLLDAAFAEFAEHGLAGARVDRIGAAAEANKRLLYVYYTNKETLFDTVVAHSIQRMSDAVPFTPQDLPGYAGALFDHLIKHPEHLRLATWAQLERPVAGPAETSAYATKVAAIAEAGLSAGDVEPADILALTLGLTTAWLGASPALRSLASAEPFSPERLAAHRTALIAAVEALVGAAAR</sequence>
<reference evidence="2 3" key="1">
    <citation type="submission" date="2015-03" db="EMBL/GenBank/DDBJ databases">
        <authorList>
            <person name="Murphy D."/>
        </authorList>
    </citation>
    <scope>NUCLEOTIDE SEQUENCE [LARGE SCALE GENOMIC DNA]</scope>
    <source>
        <strain evidence="2 3">PAP088</strain>
    </source>
</reference>
<dbReference type="Pfam" id="PF17926">
    <property type="entry name" value="TetR_C_21"/>
    <property type="match status" value="1"/>
</dbReference>
<evidence type="ECO:0000313" key="3">
    <source>
        <dbReference type="Proteomes" id="UP000045782"/>
    </source>
</evidence>
<dbReference type="PANTHER" id="PTHR30328:SF54">
    <property type="entry name" value="HTH-TYPE TRANSCRIPTIONAL REPRESSOR SCO4008"/>
    <property type="match status" value="1"/>
</dbReference>
<evidence type="ECO:0000256" key="1">
    <source>
        <dbReference type="ARBA" id="ARBA00023125"/>
    </source>
</evidence>
<proteinExistence type="predicted"/>
<name>A0A0U0YWH8_9MYCO</name>